<dbReference type="PROSITE" id="PS50088">
    <property type="entry name" value="ANK_REPEAT"/>
    <property type="match status" value="14"/>
</dbReference>
<feature type="repeat" description="ANK" evidence="3">
    <location>
        <begin position="506"/>
        <end position="556"/>
    </location>
</feature>
<sequence>MDLITAAKKGKQDLTYVYLKNGVDTHFHDHKRRTALSWAAGRGYKAIVQQIIATDDASLNSKDINGRTPLWWASTNGHEAVIKLLLAIESIEPDCKDKDLLSPLSIVASKGFAQVVKLLLSKSDVEPDSRDSQFGRTPLSWAAQNGHEETVKILLAKDGVDLRVKDKSGWTPLSLASKNGHETVVKLLLMNGADVKAKDKSGRTPLSLASENGHETVVKLLLMNGADVKARDKCGQTPLLWAAGRGHEAVVKLLVMNGADFETKDKDAWTPLLWAAKRGHEDMVTLLLENGADVKVKGKGGRTPLSSAVEMGHEAVVKLLLENGADIEAKYELGRTPLSSAAERGHKGIVTLLLESGADVKAKDKSGRTPLLWAAETPLLWASEMGHEAVVELLLINGADIEAKDKLGRTPLSSAAERGHKGIVTVLLKNGADVKAKDNSGRTPLLWAVEMEHEAVVKLLLENGADIEAKYELGRTPLSSAAERGHKGIVTLLLESGADVKAKDKSGRTPLSWAAEREHKSRRRRGLYEDYEARRRKEAVVKLLLKNRADIEAKDELGRTPLVSAAESGDKDMIKILLNEGAKVEAKDTEYSQTQLSPAADKRNKANAADINDRADSAGYSHPATSTLYADPDSASVPSESRKGKETSKIHLTLHQHVGTIIEEESEHKESSDIESDKRQTDFAGTFNVPPEWVATFVSEFSRDLRNAIPQQYLDEAMMERLDTVLPELLKDFVIKFGHDPPTTRHREIMYLVCQNRFEISSQFQEIDGRDAEARPKVAPVGNDLEVPLGDKISLWDQNTSGLNPDSNIQSDMLLSQPSAEVDDGLILDDSRESSLDDEGLQADTQDFQEYRDCIAASAAYGWLVETVKKQVLLASVTERNIMRMMRQEIMSCLPIAHKISREKSAGTYKMTFQVRWDPLAFLKEQDYRPKPDNALEMAITLTGSAKDAQALTCAQYLCQTWPSSGKHTIRLIKHVVNTKNGRRHSCNLPDGTELIAWIDASNFMVEVLGKGDSIAQVGEQLAWLAAALRSSPTDEPGVASCTPFIDDIHQCNDSSGSPTTLVWPAMLCKIDFTVQTKAPDFEPSNGQCWHNVFRNPVVVEGYPIPRRSEPNTGLEISLNIMAGLVGTKRVNTFNGYIFIKGFSAMLVPTRNTGDLLIWHLLYKKDGNHISYLDNTVAHAQNLIEFELEEARHIIGWCSEVKYCAGAADAVYPTKETSLPRPRPGCVLGKAFIRWGRLVIGDDQYVIGHKDRPNHVQFSRGGDIQKLKWIHEKFVVLWDEVDKRGWLVNGTSALLHLVRASLDYDSHDAFSSLFCFKQEHMKEADIQHTHTSALKVLLNPTNKELKLYPEKKDFIRLSDRVDHLYDIMDKIITYQEIITGQNSQKWKSRARKYLEGWDFRDIAKITRDPIYPRVAKLQAFGKAWVDFTRDIGAVVLFGRGFGEIFRPGNINLCPQWAQLPKERYYLAACVSDLKGFIAMDDAKKGTPMTRIGNMIWHNPDKILEQCQCTGTETKAHCDPVQVLLPPKFRGSLRWNPIQLGDHDAVIFGQNSTFRWFWTDIGDPLEGESPLASEESESEFNDSGIGENSSTSGASSLKQYKIGIVCALPKELKAIRALFDSQYEEAGITPKDTNQYALGRIGEHNIVAACLPYKEYGTNSAAAVISNMYRSFVDLQHFLLVGIGGGVPLNRDMRLGDVVVSIQKDTIPAVIQYDFNKMSENGVLERIGLLHGPPPFWTCAISNLMANPDLSSTPLQADIEKIVRKAPEYKHPGSHKDRLFASRSKHDPAHKTCEWCGAVEKRPHRLDDHPRIHYGPIASGNQLMKDAQIRDRVGAKHNVLCFEMEAAGAMNVVPCLVIRGICDYADSHKNDLWQEYASATAASYAKLLLSNTRNRSDMESMPMNLDTVTNC</sequence>
<feature type="repeat" description="ANK" evidence="3">
    <location>
        <begin position="65"/>
        <end position="86"/>
    </location>
</feature>
<evidence type="ECO:0000313" key="6">
    <source>
        <dbReference type="EMBL" id="KAK2592180.1"/>
    </source>
</evidence>
<feature type="repeat" description="ANK" evidence="3">
    <location>
        <begin position="473"/>
        <end position="505"/>
    </location>
</feature>
<organism evidence="6 7">
    <name type="scientific">Conoideocrella luteorostrata</name>
    <dbReference type="NCBI Taxonomy" id="1105319"/>
    <lineage>
        <taxon>Eukaryota</taxon>
        <taxon>Fungi</taxon>
        <taxon>Dikarya</taxon>
        <taxon>Ascomycota</taxon>
        <taxon>Pezizomycotina</taxon>
        <taxon>Sordariomycetes</taxon>
        <taxon>Hypocreomycetidae</taxon>
        <taxon>Hypocreales</taxon>
        <taxon>Clavicipitaceae</taxon>
        <taxon>Conoideocrella</taxon>
    </lineage>
</organism>
<feature type="repeat" description="ANK" evidence="3">
    <location>
        <begin position="407"/>
        <end position="439"/>
    </location>
</feature>
<dbReference type="EMBL" id="JASWJB010000282">
    <property type="protein sequence ID" value="KAK2592180.1"/>
    <property type="molecule type" value="Genomic_DNA"/>
</dbReference>
<keyword evidence="7" id="KW-1185">Reference proteome</keyword>
<evidence type="ECO:0000256" key="2">
    <source>
        <dbReference type="ARBA" id="ARBA00023043"/>
    </source>
</evidence>
<dbReference type="PRINTS" id="PR01415">
    <property type="entry name" value="ANKYRIN"/>
</dbReference>
<feature type="repeat" description="ANK" evidence="3">
    <location>
        <begin position="374"/>
        <end position="406"/>
    </location>
</feature>
<gene>
    <name evidence="6" type="ORF">QQS21_010122</name>
</gene>
<evidence type="ECO:0000256" key="4">
    <source>
        <dbReference type="SAM" id="MobiDB-lite"/>
    </source>
</evidence>
<accession>A0AAJ0CFY1</accession>
<dbReference type="PANTHER" id="PTHR24198:SF165">
    <property type="entry name" value="ANKYRIN REPEAT-CONTAINING PROTEIN-RELATED"/>
    <property type="match status" value="1"/>
</dbReference>
<feature type="repeat" description="ANK" evidence="3">
    <location>
        <begin position="267"/>
        <end position="299"/>
    </location>
</feature>
<feature type="repeat" description="ANK" evidence="3">
    <location>
        <begin position="168"/>
        <end position="200"/>
    </location>
</feature>
<feature type="repeat" description="ANK" evidence="3">
    <location>
        <begin position="440"/>
        <end position="472"/>
    </location>
</feature>
<name>A0AAJ0CFY1_9HYPO</name>
<evidence type="ECO:0000259" key="5">
    <source>
        <dbReference type="Pfam" id="PF01048"/>
    </source>
</evidence>
<dbReference type="InterPro" id="IPR002110">
    <property type="entry name" value="Ankyrin_rpt"/>
</dbReference>
<dbReference type="SUPFAM" id="SSF48403">
    <property type="entry name" value="Ankyrin repeat"/>
    <property type="match status" value="2"/>
</dbReference>
<dbReference type="Pfam" id="PF01048">
    <property type="entry name" value="PNP_UDP_1"/>
    <property type="match status" value="1"/>
</dbReference>
<keyword evidence="1" id="KW-0677">Repeat</keyword>
<feature type="region of interest" description="Disordered" evidence="4">
    <location>
        <begin position="1566"/>
        <end position="1593"/>
    </location>
</feature>
<feature type="domain" description="Nucleoside phosphorylase" evidence="5">
    <location>
        <begin position="1600"/>
        <end position="1872"/>
    </location>
</feature>
<feature type="compositionally biased region" description="Basic and acidic residues" evidence="4">
    <location>
        <begin position="640"/>
        <end position="649"/>
    </location>
</feature>
<comment type="caution">
    <text evidence="6">The sequence shown here is derived from an EMBL/GenBank/DDBJ whole genome shotgun (WGS) entry which is preliminary data.</text>
</comment>
<dbReference type="SMART" id="SM00248">
    <property type="entry name" value="ANK"/>
    <property type="match status" value="16"/>
</dbReference>
<dbReference type="Pfam" id="PF00023">
    <property type="entry name" value="Ank"/>
    <property type="match status" value="2"/>
</dbReference>
<dbReference type="GO" id="GO:0009116">
    <property type="term" value="P:nucleoside metabolic process"/>
    <property type="evidence" value="ECO:0007669"/>
    <property type="project" value="InterPro"/>
</dbReference>
<feature type="repeat" description="ANK" evidence="3">
    <location>
        <begin position="557"/>
        <end position="589"/>
    </location>
</feature>
<dbReference type="PANTHER" id="PTHR24198">
    <property type="entry name" value="ANKYRIN REPEAT AND PROTEIN KINASE DOMAIN-CONTAINING PROTEIN"/>
    <property type="match status" value="1"/>
</dbReference>
<dbReference type="GO" id="GO:0003824">
    <property type="term" value="F:catalytic activity"/>
    <property type="evidence" value="ECO:0007669"/>
    <property type="project" value="InterPro"/>
</dbReference>
<protein>
    <recommendedName>
        <fullName evidence="5">Nucleoside phosphorylase domain-containing protein</fullName>
    </recommendedName>
</protein>
<dbReference type="InterPro" id="IPR000845">
    <property type="entry name" value="Nucleoside_phosphorylase_d"/>
</dbReference>
<dbReference type="Pfam" id="PF12796">
    <property type="entry name" value="Ank_2"/>
    <property type="match status" value="6"/>
</dbReference>
<evidence type="ECO:0000256" key="3">
    <source>
        <dbReference type="PROSITE-ProRule" id="PRU00023"/>
    </source>
</evidence>
<proteinExistence type="predicted"/>
<dbReference type="PROSITE" id="PS50297">
    <property type="entry name" value="ANK_REP_REGION"/>
    <property type="match status" value="13"/>
</dbReference>
<reference evidence="6" key="1">
    <citation type="submission" date="2023-06" db="EMBL/GenBank/DDBJ databases">
        <title>Conoideocrella luteorostrata (Hypocreales: Clavicipitaceae), a potential biocontrol fungus for elongate hemlock scale in United States Christmas tree production areas.</title>
        <authorList>
            <person name="Barrett H."/>
            <person name="Lovett B."/>
            <person name="Macias A.M."/>
            <person name="Stajich J.E."/>
            <person name="Kasson M.T."/>
        </authorList>
    </citation>
    <scope>NUCLEOTIDE SEQUENCE</scope>
    <source>
        <strain evidence="6">ARSEF 14590</strain>
    </source>
</reference>
<dbReference type="InterPro" id="IPR036770">
    <property type="entry name" value="Ankyrin_rpt-contain_sf"/>
</dbReference>
<feature type="repeat" description="ANK" evidence="3">
    <location>
        <begin position="300"/>
        <end position="332"/>
    </location>
</feature>
<dbReference type="Gene3D" id="3.40.50.1580">
    <property type="entry name" value="Nucleoside phosphorylase domain"/>
    <property type="match status" value="1"/>
</dbReference>
<evidence type="ECO:0000313" key="7">
    <source>
        <dbReference type="Proteomes" id="UP001251528"/>
    </source>
</evidence>
<dbReference type="InterPro" id="IPR035994">
    <property type="entry name" value="Nucleoside_phosphorylase_sf"/>
</dbReference>
<dbReference type="Gene3D" id="1.25.40.20">
    <property type="entry name" value="Ankyrin repeat-containing domain"/>
    <property type="match status" value="7"/>
</dbReference>
<feature type="repeat" description="ANK" evidence="3">
    <location>
        <begin position="201"/>
        <end position="233"/>
    </location>
</feature>
<evidence type="ECO:0000256" key="1">
    <source>
        <dbReference type="ARBA" id="ARBA00022737"/>
    </source>
</evidence>
<feature type="repeat" description="ANK" evidence="3">
    <location>
        <begin position="134"/>
        <end position="167"/>
    </location>
</feature>
<keyword evidence="2 3" id="KW-0040">ANK repeat</keyword>
<feature type="repeat" description="ANK" evidence="3">
    <location>
        <begin position="333"/>
        <end position="365"/>
    </location>
</feature>
<dbReference type="SUPFAM" id="SSF53167">
    <property type="entry name" value="Purine and uridine phosphorylases"/>
    <property type="match status" value="1"/>
</dbReference>
<feature type="repeat" description="ANK" evidence="3">
    <location>
        <begin position="234"/>
        <end position="266"/>
    </location>
</feature>
<dbReference type="Proteomes" id="UP001251528">
    <property type="component" value="Unassembled WGS sequence"/>
</dbReference>
<feature type="region of interest" description="Disordered" evidence="4">
    <location>
        <begin position="586"/>
        <end position="650"/>
    </location>
</feature>